<gene>
    <name evidence="2" type="ORF">BLA29_003669</name>
</gene>
<keyword evidence="3" id="KW-1185">Reference proteome</keyword>
<accession>A0A1Y3BRT3</accession>
<dbReference type="AlphaFoldDB" id="A0A1Y3BRT3"/>
<sequence>MTSTILSFELILIICSIRTLPSALSQNSNRHRQLSSPLNNQISLNRLLTKQFLKKVVYILI</sequence>
<feature type="signal peptide" evidence="1">
    <location>
        <begin position="1"/>
        <end position="25"/>
    </location>
</feature>
<organism evidence="2 3">
    <name type="scientific">Euroglyphus maynei</name>
    <name type="common">Mayne's house dust mite</name>
    <dbReference type="NCBI Taxonomy" id="6958"/>
    <lineage>
        <taxon>Eukaryota</taxon>
        <taxon>Metazoa</taxon>
        <taxon>Ecdysozoa</taxon>
        <taxon>Arthropoda</taxon>
        <taxon>Chelicerata</taxon>
        <taxon>Arachnida</taxon>
        <taxon>Acari</taxon>
        <taxon>Acariformes</taxon>
        <taxon>Sarcoptiformes</taxon>
        <taxon>Astigmata</taxon>
        <taxon>Psoroptidia</taxon>
        <taxon>Analgoidea</taxon>
        <taxon>Pyroglyphidae</taxon>
        <taxon>Pyroglyphinae</taxon>
        <taxon>Euroglyphus</taxon>
    </lineage>
</organism>
<evidence type="ECO:0000313" key="3">
    <source>
        <dbReference type="Proteomes" id="UP000194236"/>
    </source>
</evidence>
<protein>
    <submittedName>
        <fullName evidence="2">Uncharacterized protein</fullName>
    </submittedName>
</protein>
<comment type="caution">
    <text evidence="2">The sequence shown here is derived from an EMBL/GenBank/DDBJ whole genome shotgun (WGS) entry which is preliminary data.</text>
</comment>
<name>A0A1Y3BRT3_EURMA</name>
<keyword evidence="1" id="KW-0732">Signal</keyword>
<proteinExistence type="predicted"/>
<reference evidence="2 3" key="1">
    <citation type="submission" date="2017-03" db="EMBL/GenBank/DDBJ databases">
        <title>Genome Survey of Euroglyphus maynei.</title>
        <authorList>
            <person name="Arlian L.G."/>
            <person name="Morgan M.S."/>
            <person name="Rider S.D."/>
        </authorList>
    </citation>
    <scope>NUCLEOTIDE SEQUENCE [LARGE SCALE GENOMIC DNA]</scope>
    <source>
        <strain evidence="2">Arlian Lab</strain>
        <tissue evidence="2">Whole body</tissue>
    </source>
</reference>
<dbReference type="Proteomes" id="UP000194236">
    <property type="component" value="Unassembled WGS sequence"/>
</dbReference>
<evidence type="ECO:0000313" key="2">
    <source>
        <dbReference type="EMBL" id="OTF83719.1"/>
    </source>
</evidence>
<dbReference type="EMBL" id="MUJZ01002472">
    <property type="protein sequence ID" value="OTF83719.1"/>
    <property type="molecule type" value="Genomic_DNA"/>
</dbReference>
<evidence type="ECO:0000256" key="1">
    <source>
        <dbReference type="SAM" id="SignalP"/>
    </source>
</evidence>
<feature type="chain" id="PRO_5012101754" evidence="1">
    <location>
        <begin position="26"/>
        <end position="61"/>
    </location>
</feature>